<name>A0A382HH18_9ZZZZ</name>
<reference evidence="1" key="1">
    <citation type="submission" date="2018-05" db="EMBL/GenBank/DDBJ databases">
        <authorList>
            <person name="Lanie J.A."/>
            <person name="Ng W.-L."/>
            <person name="Kazmierczak K.M."/>
            <person name="Andrzejewski T.M."/>
            <person name="Davidsen T.M."/>
            <person name="Wayne K.J."/>
            <person name="Tettelin H."/>
            <person name="Glass J.I."/>
            <person name="Rusch D."/>
            <person name="Podicherti R."/>
            <person name="Tsui H.-C.T."/>
            <person name="Winkler M.E."/>
        </authorList>
    </citation>
    <scope>NUCLEOTIDE SEQUENCE</scope>
</reference>
<feature type="non-terminal residue" evidence="1">
    <location>
        <position position="118"/>
    </location>
</feature>
<evidence type="ECO:0000313" key="1">
    <source>
        <dbReference type="EMBL" id="SVB86566.1"/>
    </source>
</evidence>
<gene>
    <name evidence="1" type="ORF">METZ01_LOCUS239420</name>
</gene>
<dbReference type="EMBL" id="UINC01061221">
    <property type="protein sequence ID" value="SVB86566.1"/>
    <property type="molecule type" value="Genomic_DNA"/>
</dbReference>
<protein>
    <submittedName>
        <fullName evidence="1">Uncharacterized protein</fullName>
    </submittedName>
</protein>
<dbReference type="AlphaFoldDB" id="A0A382HH18"/>
<organism evidence="1">
    <name type="scientific">marine metagenome</name>
    <dbReference type="NCBI Taxonomy" id="408172"/>
    <lineage>
        <taxon>unclassified sequences</taxon>
        <taxon>metagenomes</taxon>
        <taxon>ecological metagenomes</taxon>
    </lineage>
</organism>
<accession>A0A382HH18</accession>
<sequence>MSLADGTPANAAITGAGEYSLPTTEGQLFKNQCIVHFFPNRRTGSDLPFSLTLGMIHIYPPCLPHKLKHPEQGRLPVRSLLDEDQQGKWGYGAWALRKYSLPITLKTQGLSPPNKEQK</sequence>
<proteinExistence type="predicted"/>